<gene>
    <name evidence="5 6 7 8" type="primary">LOC109716364</name>
</gene>
<feature type="region of interest" description="Disordered" evidence="2">
    <location>
        <begin position="371"/>
        <end position="396"/>
    </location>
</feature>
<dbReference type="AlphaFoldDB" id="A0A6P5FMY3"/>
<feature type="compositionally biased region" description="Polar residues" evidence="2">
    <location>
        <begin position="145"/>
        <end position="194"/>
    </location>
</feature>
<evidence type="ECO:0000313" key="5">
    <source>
        <dbReference type="RefSeq" id="XP_020097349.1"/>
    </source>
</evidence>
<keyword evidence="4" id="KW-1185">Reference proteome</keyword>
<dbReference type="SUPFAM" id="SSF57850">
    <property type="entry name" value="RING/U-box"/>
    <property type="match status" value="1"/>
</dbReference>
<dbReference type="GO" id="GO:0008270">
    <property type="term" value="F:zinc ion binding"/>
    <property type="evidence" value="ECO:0007669"/>
    <property type="project" value="UniProtKB-KW"/>
</dbReference>
<protein>
    <submittedName>
        <fullName evidence="5 6">Uncharacterized protein LOC109716364 isoform X1</fullName>
    </submittedName>
</protein>
<evidence type="ECO:0000259" key="3">
    <source>
        <dbReference type="PROSITE" id="PS50089"/>
    </source>
</evidence>
<evidence type="ECO:0000313" key="8">
    <source>
        <dbReference type="RefSeq" id="XP_020097353.1"/>
    </source>
</evidence>
<dbReference type="OrthoDB" id="1938835at2759"/>
<reference evidence="5 6" key="2">
    <citation type="submission" date="2025-04" db="UniProtKB">
        <authorList>
            <consortium name="RefSeq"/>
        </authorList>
    </citation>
    <scope>IDENTIFICATION</scope>
    <source>
        <tissue evidence="5 6">Leaf</tissue>
    </source>
</reference>
<evidence type="ECO:0000256" key="2">
    <source>
        <dbReference type="SAM" id="MobiDB-lite"/>
    </source>
</evidence>
<keyword evidence="1" id="KW-0862">Zinc</keyword>
<dbReference type="Proteomes" id="UP000515123">
    <property type="component" value="Linkage group 10"/>
</dbReference>
<reference evidence="4" key="1">
    <citation type="journal article" date="2015" name="Nat. Genet.">
        <title>The pineapple genome and the evolution of CAM photosynthesis.</title>
        <authorList>
            <person name="Ming R."/>
            <person name="VanBuren R."/>
            <person name="Wai C.M."/>
            <person name="Tang H."/>
            <person name="Schatz M.C."/>
            <person name="Bowers J.E."/>
            <person name="Lyons E."/>
            <person name="Wang M.L."/>
            <person name="Chen J."/>
            <person name="Biggers E."/>
            <person name="Zhang J."/>
            <person name="Huang L."/>
            <person name="Zhang L."/>
            <person name="Miao W."/>
            <person name="Zhang J."/>
            <person name="Ye Z."/>
            <person name="Miao C."/>
            <person name="Lin Z."/>
            <person name="Wang H."/>
            <person name="Zhou H."/>
            <person name="Yim W.C."/>
            <person name="Priest H.D."/>
            <person name="Zheng C."/>
            <person name="Woodhouse M."/>
            <person name="Edger P.P."/>
            <person name="Guyot R."/>
            <person name="Guo H.B."/>
            <person name="Guo H."/>
            <person name="Zheng G."/>
            <person name="Singh R."/>
            <person name="Sharma A."/>
            <person name="Min X."/>
            <person name="Zheng Y."/>
            <person name="Lee H."/>
            <person name="Gurtowski J."/>
            <person name="Sedlazeck F.J."/>
            <person name="Harkess A."/>
            <person name="McKain M.R."/>
            <person name="Liao Z."/>
            <person name="Fang J."/>
            <person name="Liu J."/>
            <person name="Zhang X."/>
            <person name="Zhang Q."/>
            <person name="Hu W."/>
            <person name="Qin Y."/>
            <person name="Wang K."/>
            <person name="Chen L.Y."/>
            <person name="Shirley N."/>
            <person name="Lin Y.R."/>
            <person name="Liu L.Y."/>
            <person name="Hernandez A.G."/>
            <person name="Wright C.L."/>
            <person name="Bulone V."/>
            <person name="Tuskan G.A."/>
            <person name="Heath K."/>
            <person name="Zee F."/>
            <person name="Moore P.H."/>
            <person name="Sunkar R."/>
            <person name="Leebens-Mack J.H."/>
            <person name="Mockler T."/>
            <person name="Bennetzen J.L."/>
            <person name="Freeling M."/>
            <person name="Sankoff D."/>
            <person name="Paterson A.H."/>
            <person name="Zhu X."/>
            <person name="Yang X."/>
            <person name="Smith J.A."/>
            <person name="Cushman J.C."/>
            <person name="Paull R.E."/>
            <person name="Yu Q."/>
        </authorList>
    </citation>
    <scope>NUCLEOTIDE SEQUENCE [LARGE SCALE GENOMIC DNA]</scope>
    <source>
        <strain evidence="4">cv. F153</strain>
    </source>
</reference>
<dbReference type="GeneID" id="109716364"/>
<feature type="domain" description="RING-type" evidence="3">
    <location>
        <begin position="280"/>
        <end position="339"/>
    </location>
</feature>
<organism evidence="5">
    <name type="scientific">Ananas comosus</name>
    <name type="common">Pineapple</name>
    <name type="synonym">Ananas ananas</name>
    <dbReference type="NCBI Taxonomy" id="4615"/>
    <lineage>
        <taxon>Eukaryota</taxon>
        <taxon>Viridiplantae</taxon>
        <taxon>Streptophyta</taxon>
        <taxon>Embryophyta</taxon>
        <taxon>Tracheophyta</taxon>
        <taxon>Spermatophyta</taxon>
        <taxon>Magnoliopsida</taxon>
        <taxon>Liliopsida</taxon>
        <taxon>Poales</taxon>
        <taxon>Bromeliaceae</taxon>
        <taxon>Bromelioideae</taxon>
        <taxon>Ananas</taxon>
    </lineage>
</organism>
<feature type="compositionally biased region" description="Basic and acidic residues" evidence="2">
    <location>
        <begin position="371"/>
        <end position="385"/>
    </location>
</feature>
<keyword evidence="1" id="KW-0479">Metal-binding</keyword>
<dbReference type="Pfam" id="PF23413">
    <property type="entry name" value="zf_RING_Vps8_fungal"/>
    <property type="match status" value="1"/>
</dbReference>
<dbReference type="PROSITE" id="PS50089">
    <property type="entry name" value="ZF_RING_2"/>
    <property type="match status" value="1"/>
</dbReference>
<proteinExistence type="predicted"/>
<dbReference type="RefSeq" id="XP_020097349.1">
    <property type="nucleotide sequence ID" value="XM_020241760.1"/>
</dbReference>
<evidence type="ECO:0000256" key="1">
    <source>
        <dbReference type="PROSITE-ProRule" id="PRU00175"/>
    </source>
</evidence>
<dbReference type="PANTHER" id="PTHR31150:SF32">
    <property type="entry name" value="RING_U-BOX SUPERFAMILY PROTEIN"/>
    <property type="match status" value="1"/>
</dbReference>
<feature type="compositionally biased region" description="Low complexity" evidence="2">
    <location>
        <begin position="196"/>
        <end position="207"/>
    </location>
</feature>
<dbReference type="Gene3D" id="3.30.40.10">
    <property type="entry name" value="Zinc/RING finger domain, C3HC4 (zinc finger)"/>
    <property type="match status" value="1"/>
</dbReference>
<feature type="region of interest" description="Disordered" evidence="2">
    <location>
        <begin position="68"/>
        <end position="210"/>
    </location>
</feature>
<sequence>MGANCCVAARDKPLTSGTRIEVSAYRNVRRSPSWSFRWDNRTHIEDVMNNNAQLSQYNSGNVGSEIKSGATTETDGLSAVGSPSDGFHTVKWRKTNSLTGTSGKSKTDAQDKDHFIESNSSAVEKDSIRSPGIASTASEIKPSISFPSTPSSLPFRTTDPSSSRSHSLPFDLTSSQKSHRSPTYQLSRQISDSRVPSLKSLNSNSSPEGRRNSFVLSVCSSHGGSSDGWSMRAFSELLASSQRELWSPDNETLISINSKETTRSNTQQLAPPLSPDKQICLICSRFLKDRSQWSSQKIVSTNELSVVAILVCGHSYHADCLENMTIESDKYDPPCPICTHGEKFAAKLFGKIELKGRNRISRSAVVDSDVGGRHSLSKEQKRGERGASSSTKSSFSRPFLRRHFSLGSRPSRSAQECECPRKKGFWARYIRE</sequence>
<evidence type="ECO:0000313" key="6">
    <source>
        <dbReference type="RefSeq" id="XP_020097350.1"/>
    </source>
</evidence>
<dbReference type="RefSeq" id="XP_020097350.1">
    <property type="nucleotide sequence ID" value="XM_020241761.1"/>
</dbReference>
<keyword evidence="1" id="KW-0863">Zinc-finger</keyword>
<dbReference type="RefSeq" id="XP_020097352.1">
    <property type="nucleotide sequence ID" value="XM_020241763.1"/>
</dbReference>
<dbReference type="PANTHER" id="PTHR31150">
    <property type="entry name" value="EXPRESSED PROTEIN"/>
    <property type="match status" value="1"/>
</dbReference>
<dbReference type="InterPro" id="IPR013083">
    <property type="entry name" value="Znf_RING/FYVE/PHD"/>
</dbReference>
<dbReference type="Gramene" id="Aco020563.1.mrna1">
    <property type="protein sequence ID" value="Aco020563.1.mrna1"/>
    <property type="gene ID" value="Aco020563.1.path1"/>
</dbReference>
<name>A0A6P5FMY3_ANACO</name>
<dbReference type="InterPro" id="IPR001841">
    <property type="entry name" value="Znf_RING"/>
</dbReference>
<evidence type="ECO:0000313" key="7">
    <source>
        <dbReference type="RefSeq" id="XP_020097352.1"/>
    </source>
</evidence>
<dbReference type="SMART" id="SM00184">
    <property type="entry name" value="RING"/>
    <property type="match status" value="1"/>
</dbReference>
<feature type="compositionally biased region" description="Basic and acidic residues" evidence="2">
    <location>
        <begin position="105"/>
        <end position="116"/>
    </location>
</feature>
<dbReference type="RefSeq" id="XP_020097353.1">
    <property type="nucleotide sequence ID" value="XM_020241764.1"/>
</dbReference>
<accession>A0A6P5FMY3</accession>
<evidence type="ECO:0000313" key="4">
    <source>
        <dbReference type="Proteomes" id="UP000515123"/>
    </source>
</evidence>
<feature type="compositionally biased region" description="Polar residues" evidence="2">
    <location>
        <begin position="95"/>
        <end position="104"/>
    </location>
</feature>